<sequence>MQSPHIPVLLNEVLNIFSDLNEGVFLDCTLGYAGHSYELLKHYPKLYLYACDQDEMALEFSKKKLADFSQRVQIIKSNFCDILDKIDTNNLKGILADIGVSSLQLDYNERGFALDSDFLDMRMDKSTTLDAKMVVNSYSKEKLRHIFLEYGELENEAEIIAQKICKARLNKEITTAKELVEIIGKGYFKGRKVLKAILVFQAIRIEVNNELGVLKQFLEKLKKIKPKGCKVAIISFHSLEDRMIKNAFKEWSKNCICHEMALKCECGNNHSLGKILSKKAIIASKEEIYYNSRSSCAKMRVFQFLG</sequence>
<comment type="subcellular location">
    <subcellularLocation>
        <location evidence="7">Cytoplasm</location>
    </subcellularLocation>
</comment>
<dbReference type="InterPro" id="IPR029063">
    <property type="entry name" value="SAM-dependent_MTases_sf"/>
</dbReference>
<feature type="binding site" evidence="7">
    <location>
        <begin position="33"/>
        <end position="35"/>
    </location>
    <ligand>
        <name>S-adenosyl-L-methionine</name>
        <dbReference type="ChEBI" id="CHEBI:59789"/>
    </ligand>
</feature>
<organism evidence="8">
    <name type="scientific">Campylobacter sp. CCS1377</name>
    <dbReference type="NCBI Taxonomy" id="3158229"/>
    <lineage>
        <taxon>Bacteria</taxon>
        <taxon>Pseudomonadati</taxon>
        <taxon>Campylobacterota</taxon>
        <taxon>Epsilonproteobacteria</taxon>
        <taxon>Campylobacterales</taxon>
        <taxon>Campylobacteraceae</taxon>
        <taxon>Campylobacter</taxon>
    </lineage>
</organism>
<dbReference type="AlphaFoldDB" id="A0AAU7E6J3"/>
<dbReference type="NCBIfam" id="TIGR00006">
    <property type="entry name" value="16S rRNA (cytosine(1402)-N(4))-methyltransferase RsmH"/>
    <property type="match status" value="1"/>
</dbReference>
<keyword evidence="5 7" id="KW-0808">Transferase</keyword>
<dbReference type="SUPFAM" id="SSF81799">
    <property type="entry name" value="Putative methyltransferase TM0872, insert domain"/>
    <property type="match status" value="1"/>
</dbReference>
<keyword evidence="4 7" id="KW-0489">Methyltransferase</keyword>
<evidence type="ECO:0000256" key="2">
    <source>
        <dbReference type="ARBA" id="ARBA00022490"/>
    </source>
</evidence>
<dbReference type="EMBL" id="CP155620">
    <property type="protein sequence ID" value="XBJ28759.1"/>
    <property type="molecule type" value="Genomic_DNA"/>
</dbReference>
<comment type="similarity">
    <text evidence="1 7">Belongs to the methyltransferase superfamily. RsmH family.</text>
</comment>
<dbReference type="EC" id="2.1.1.199" evidence="7"/>
<evidence type="ECO:0000256" key="5">
    <source>
        <dbReference type="ARBA" id="ARBA00022679"/>
    </source>
</evidence>
<dbReference type="GO" id="GO:0005737">
    <property type="term" value="C:cytoplasm"/>
    <property type="evidence" value="ECO:0007669"/>
    <property type="project" value="UniProtKB-SubCell"/>
</dbReference>
<feature type="binding site" evidence="7">
    <location>
        <position position="52"/>
    </location>
    <ligand>
        <name>S-adenosyl-L-methionine</name>
        <dbReference type="ChEBI" id="CHEBI:59789"/>
    </ligand>
</feature>
<dbReference type="RefSeq" id="WP_348518293.1">
    <property type="nucleotide sequence ID" value="NZ_CP155620.1"/>
</dbReference>
<dbReference type="PANTHER" id="PTHR11265">
    <property type="entry name" value="S-ADENOSYL-METHYLTRANSFERASE MRAW"/>
    <property type="match status" value="1"/>
</dbReference>
<dbReference type="PANTHER" id="PTHR11265:SF0">
    <property type="entry name" value="12S RRNA N4-METHYLCYTIDINE METHYLTRANSFERASE"/>
    <property type="match status" value="1"/>
</dbReference>
<comment type="function">
    <text evidence="7">Specifically methylates the N4 position of cytidine in position 1402 (C1402) of 16S rRNA.</text>
</comment>
<dbReference type="InterPro" id="IPR002903">
    <property type="entry name" value="RsmH"/>
</dbReference>
<dbReference type="Pfam" id="PF01795">
    <property type="entry name" value="Methyltransf_5"/>
    <property type="match status" value="1"/>
</dbReference>
<evidence type="ECO:0000256" key="3">
    <source>
        <dbReference type="ARBA" id="ARBA00022552"/>
    </source>
</evidence>
<gene>
    <name evidence="7 8" type="primary">rsmH</name>
    <name evidence="8" type="ORF">AAH949_06585</name>
</gene>
<dbReference type="InterPro" id="IPR023397">
    <property type="entry name" value="SAM-dep_MeTrfase_MraW_recog"/>
</dbReference>
<feature type="binding site" evidence="7">
    <location>
        <position position="97"/>
    </location>
    <ligand>
        <name>S-adenosyl-L-methionine</name>
        <dbReference type="ChEBI" id="CHEBI:59789"/>
    </ligand>
</feature>
<keyword evidence="3 7" id="KW-0698">rRNA processing</keyword>
<comment type="catalytic activity">
    <reaction evidence="7">
        <text>cytidine(1402) in 16S rRNA + S-adenosyl-L-methionine = N(4)-methylcytidine(1402) in 16S rRNA + S-adenosyl-L-homocysteine + H(+)</text>
        <dbReference type="Rhea" id="RHEA:42928"/>
        <dbReference type="Rhea" id="RHEA-COMP:10286"/>
        <dbReference type="Rhea" id="RHEA-COMP:10287"/>
        <dbReference type="ChEBI" id="CHEBI:15378"/>
        <dbReference type="ChEBI" id="CHEBI:57856"/>
        <dbReference type="ChEBI" id="CHEBI:59789"/>
        <dbReference type="ChEBI" id="CHEBI:74506"/>
        <dbReference type="ChEBI" id="CHEBI:82748"/>
        <dbReference type="EC" id="2.1.1.199"/>
    </reaction>
</comment>
<dbReference type="GO" id="GO:0071424">
    <property type="term" value="F:rRNA (cytosine-N4-)-methyltransferase activity"/>
    <property type="evidence" value="ECO:0007669"/>
    <property type="project" value="UniProtKB-UniRule"/>
</dbReference>
<dbReference type="PIRSF" id="PIRSF004486">
    <property type="entry name" value="MraW"/>
    <property type="match status" value="1"/>
</dbReference>
<reference evidence="8" key="1">
    <citation type="submission" date="2024-05" db="EMBL/GenBank/DDBJ databases">
        <title>Campylobacter coli isolated from environmental waters in Slovenia.</title>
        <authorList>
            <person name="Zautner A.E."/>
            <person name="Bunk B."/>
            <person name="Riedel T."/>
            <person name="Sproeer C."/>
        </authorList>
    </citation>
    <scope>NUCLEOTIDE SEQUENCE</scope>
    <source>
        <strain evidence="8">CCS1377</strain>
    </source>
</reference>
<dbReference type="HAMAP" id="MF_01007">
    <property type="entry name" value="16SrRNA_methyltr_H"/>
    <property type="match status" value="1"/>
</dbReference>
<dbReference type="Gene3D" id="3.40.50.150">
    <property type="entry name" value="Vaccinia Virus protein VP39"/>
    <property type="match status" value="1"/>
</dbReference>
<protein>
    <recommendedName>
        <fullName evidence="7">Ribosomal RNA small subunit methyltransferase H</fullName>
        <ecNumber evidence="7">2.1.1.199</ecNumber>
    </recommendedName>
    <alternativeName>
        <fullName evidence="7">16S rRNA m(4)C1402 methyltransferase</fullName>
    </alternativeName>
    <alternativeName>
        <fullName evidence="7">rRNA (cytosine-N(4)-)-methyltransferase RsmH</fullName>
    </alternativeName>
</protein>
<feature type="binding site" evidence="7">
    <location>
        <position position="79"/>
    </location>
    <ligand>
        <name>S-adenosyl-L-methionine</name>
        <dbReference type="ChEBI" id="CHEBI:59789"/>
    </ligand>
</feature>
<dbReference type="SUPFAM" id="SSF53335">
    <property type="entry name" value="S-adenosyl-L-methionine-dependent methyltransferases"/>
    <property type="match status" value="1"/>
</dbReference>
<proteinExistence type="inferred from homology"/>
<evidence type="ECO:0000256" key="6">
    <source>
        <dbReference type="ARBA" id="ARBA00022691"/>
    </source>
</evidence>
<evidence type="ECO:0000256" key="4">
    <source>
        <dbReference type="ARBA" id="ARBA00022603"/>
    </source>
</evidence>
<feature type="binding site" evidence="7">
    <location>
        <position position="104"/>
    </location>
    <ligand>
        <name>S-adenosyl-L-methionine</name>
        <dbReference type="ChEBI" id="CHEBI:59789"/>
    </ligand>
</feature>
<evidence type="ECO:0000256" key="7">
    <source>
        <dbReference type="HAMAP-Rule" id="MF_01007"/>
    </source>
</evidence>
<name>A0AAU7E6J3_9BACT</name>
<keyword evidence="6 7" id="KW-0949">S-adenosyl-L-methionine</keyword>
<evidence type="ECO:0000313" key="8">
    <source>
        <dbReference type="EMBL" id="XBJ28759.1"/>
    </source>
</evidence>
<keyword evidence="2 7" id="KW-0963">Cytoplasm</keyword>
<evidence type="ECO:0000256" key="1">
    <source>
        <dbReference type="ARBA" id="ARBA00010396"/>
    </source>
</evidence>
<accession>A0AAU7E6J3</accession>
<dbReference type="Gene3D" id="1.10.150.170">
    <property type="entry name" value="Putative methyltransferase TM0872, insert domain"/>
    <property type="match status" value="1"/>
</dbReference>
<dbReference type="GO" id="GO:0070475">
    <property type="term" value="P:rRNA base methylation"/>
    <property type="evidence" value="ECO:0007669"/>
    <property type="project" value="UniProtKB-UniRule"/>
</dbReference>